<organism evidence="2">
    <name type="scientific">Triatoma dimidiata</name>
    <name type="common">Kissing bug</name>
    <name type="synonym">Meccus dimidiatus</name>
    <dbReference type="NCBI Taxonomy" id="72491"/>
    <lineage>
        <taxon>Eukaryota</taxon>
        <taxon>Metazoa</taxon>
        <taxon>Ecdysozoa</taxon>
        <taxon>Arthropoda</taxon>
        <taxon>Hexapoda</taxon>
        <taxon>Insecta</taxon>
        <taxon>Pterygota</taxon>
        <taxon>Neoptera</taxon>
        <taxon>Paraneoptera</taxon>
        <taxon>Hemiptera</taxon>
        <taxon>Heteroptera</taxon>
        <taxon>Panheteroptera</taxon>
        <taxon>Cimicomorpha</taxon>
        <taxon>Reduviidae</taxon>
        <taxon>Triatominae</taxon>
        <taxon>Triatoma</taxon>
    </lineage>
</organism>
<feature type="compositionally biased region" description="Polar residues" evidence="1">
    <location>
        <begin position="541"/>
        <end position="553"/>
    </location>
</feature>
<name>A0A0V0GA81_TRIDM</name>
<dbReference type="GO" id="GO:0061863">
    <property type="term" value="F:microtubule plus end polymerase"/>
    <property type="evidence" value="ECO:0007669"/>
    <property type="project" value="InterPro"/>
</dbReference>
<dbReference type="EMBL" id="GECL01001256">
    <property type="protein sequence ID" value="JAP04868.1"/>
    <property type="molecule type" value="Transcribed_RNA"/>
</dbReference>
<evidence type="ECO:0000313" key="2">
    <source>
        <dbReference type="EMBL" id="JAP04868.1"/>
    </source>
</evidence>
<dbReference type="GO" id="GO:0007051">
    <property type="term" value="P:spindle organization"/>
    <property type="evidence" value="ECO:0007669"/>
    <property type="project" value="InterPro"/>
</dbReference>
<evidence type="ECO:0000256" key="1">
    <source>
        <dbReference type="SAM" id="MobiDB-lite"/>
    </source>
</evidence>
<feature type="region of interest" description="Disordered" evidence="1">
    <location>
        <begin position="50"/>
        <end position="72"/>
    </location>
</feature>
<protein>
    <submittedName>
        <fullName evidence="2">Putative microtubule associated protein</fullName>
    </submittedName>
</protein>
<dbReference type="GO" id="GO:0046785">
    <property type="term" value="P:microtubule polymerization"/>
    <property type="evidence" value="ECO:0007669"/>
    <property type="project" value="InterPro"/>
</dbReference>
<dbReference type="AlphaFoldDB" id="A0A0V0GA81"/>
<dbReference type="InterPro" id="IPR045110">
    <property type="entry name" value="XMAP215"/>
</dbReference>
<sequence>TAYFLEGEKVTKMVGPIAEKDKFLLEERIKRVSKNRPIINVKRLNQIDETATNDHAREQMQPLEDPEDKAGVSYPNVRLSEEIADSRVTEEKKLNSEHTSASLLNKKTEPTGPFSLDQQFLDDIEKDPLTVIQPQVAEVDIEFLKEPILKPSFKLNQATNVASTLLHLTQKNAFKREITNISDSDIEKAIESINQIDIVLNSDKRIQLKGFIDLIIGQVVHQLTNLKQSSLPEVVTCYKAIFSLLMKLLNYPDLYMEVSENSVHKIVHQLILLMVERRLQGYDRQEMFVRTINILIIKCIDQLNKTNVLCALINLLYDMLSDSSVPALYKDLVTKCLWKLNRAQPSWDYQLDYKRVLLQINIFFRDYPSSWWKMQESDVTSRTVKTILFTMVKIRGVQVQEIAKNLPEISQSGELYLYIKKLARHLKVTNTVQSPPKHSTSATVVELNSSCKLTKDIQVELDELFKIMGKGDSEEISGGIKKLCALKKAHPGININPFLSTVSPSLKKCIEKGIAEFDQPVQHISKLSKKKSTSGGITLKYSSPNESDTGSKVSSKEDDPHYEYSNYFKGEAQRLWTRLQYLKEQSGLPVDTRSLEDLCDNKKPEAESALCNTEVVSD</sequence>
<proteinExistence type="predicted"/>
<feature type="region of interest" description="Disordered" evidence="1">
    <location>
        <begin position="88"/>
        <end position="109"/>
    </location>
</feature>
<accession>A0A0V0GA81</accession>
<reference evidence="2" key="1">
    <citation type="journal article" date="2018" name="J. Proteomics">
        <title>Exploring the molecular complexity of Triatoma dimidiata sialome.</title>
        <authorList>
            <person name="Santiago P.B."/>
            <person name="de Araujo C.N."/>
            <person name="Charneau S."/>
            <person name="Bastos I.M.D."/>
            <person name="Assumpcao T.C.F."/>
            <person name="Queiroz R.M.L."/>
            <person name="Praca Y.R."/>
            <person name="Cordeiro T.M."/>
            <person name="Garcia C.H.S."/>
            <person name="da Silva I.G."/>
            <person name="Raiol T."/>
            <person name="Motta F.N."/>
            <person name="de Araujo Oliveira J.V."/>
            <person name="de Sousa M.V."/>
            <person name="Ribeiro J.M.C."/>
            <person name="de Santana J.M."/>
        </authorList>
    </citation>
    <scope>NUCLEOTIDE SEQUENCE</scope>
    <source>
        <strain evidence="2">Santander</strain>
        <tissue evidence="2">Salivary glands</tissue>
    </source>
</reference>
<feature type="non-terminal residue" evidence="2">
    <location>
        <position position="1"/>
    </location>
</feature>
<dbReference type="PANTHER" id="PTHR12609">
    <property type="entry name" value="MICROTUBULE ASSOCIATED PROTEIN XMAP215"/>
    <property type="match status" value="1"/>
</dbReference>
<dbReference type="GO" id="GO:0030951">
    <property type="term" value="P:establishment or maintenance of microtubule cytoskeleton polarity"/>
    <property type="evidence" value="ECO:0007669"/>
    <property type="project" value="InterPro"/>
</dbReference>
<dbReference type="GO" id="GO:0051010">
    <property type="term" value="F:microtubule plus-end binding"/>
    <property type="evidence" value="ECO:0007669"/>
    <property type="project" value="InterPro"/>
</dbReference>
<feature type="region of interest" description="Disordered" evidence="1">
    <location>
        <begin position="534"/>
        <end position="558"/>
    </location>
</feature>